<dbReference type="InterPro" id="IPR052353">
    <property type="entry name" value="Benzoxazolinone_Detox_Enz"/>
</dbReference>
<dbReference type="GO" id="GO:0016491">
    <property type="term" value="F:oxidoreductase activity"/>
    <property type="evidence" value="ECO:0007669"/>
    <property type="project" value="InterPro"/>
</dbReference>
<dbReference type="InterPro" id="IPR005163">
    <property type="entry name" value="Tri_helical_YiiM-like"/>
</dbReference>
<dbReference type="InterPro" id="IPR017927">
    <property type="entry name" value="FAD-bd_FR_type"/>
</dbReference>
<dbReference type="STRING" id="86259.A0A4Z1PQC8"/>
<dbReference type="GO" id="GO:0030151">
    <property type="term" value="F:molybdenum ion binding"/>
    <property type="evidence" value="ECO:0007669"/>
    <property type="project" value="InterPro"/>
</dbReference>
<dbReference type="SUPFAM" id="SSF54292">
    <property type="entry name" value="2Fe-2S ferredoxin-like"/>
    <property type="match status" value="1"/>
</dbReference>
<evidence type="ECO:0000313" key="6">
    <source>
        <dbReference type="EMBL" id="TID24864.1"/>
    </source>
</evidence>
<evidence type="ECO:0000259" key="4">
    <source>
        <dbReference type="PROSITE" id="PS51340"/>
    </source>
</evidence>
<dbReference type="PANTHER" id="PTHR30212:SF2">
    <property type="entry name" value="PROTEIN YIIM"/>
    <property type="match status" value="1"/>
</dbReference>
<dbReference type="SUPFAM" id="SSF52343">
    <property type="entry name" value="Ferredoxin reductase-like, C-terminal NADP-linked domain"/>
    <property type="match status" value="1"/>
</dbReference>
<evidence type="ECO:0000259" key="5">
    <source>
        <dbReference type="PROSITE" id="PS51384"/>
    </source>
</evidence>
<keyword evidence="2" id="KW-0411">Iron-sulfur</keyword>
<keyword evidence="7" id="KW-1185">Reference proteome</keyword>
<evidence type="ECO:0000256" key="1">
    <source>
        <dbReference type="ARBA" id="ARBA00022714"/>
    </source>
</evidence>
<dbReference type="SUPFAM" id="SSF63380">
    <property type="entry name" value="Riboflavin synthase domain-like"/>
    <property type="match status" value="1"/>
</dbReference>
<dbReference type="Gene3D" id="3.10.20.30">
    <property type="match status" value="1"/>
</dbReference>
<dbReference type="GO" id="GO:0051537">
    <property type="term" value="F:2 iron, 2 sulfur cluster binding"/>
    <property type="evidence" value="ECO:0007669"/>
    <property type="project" value="UniProtKB-KW"/>
</dbReference>
<dbReference type="InterPro" id="IPR017938">
    <property type="entry name" value="Riboflavin_synthase-like_b-brl"/>
</dbReference>
<feature type="domain" description="2Fe-2S ferredoxin-type" evidence="3">
    <location>
        <begin position="475"/>
        <end position="557"/>
    </location>
</feature>
<dbReference type="Pfam" id="PF00111">
    <property type="entry name" value="Fer2"/>
    <property type="match status" value="1"/>
</dbReference>
<keyword evidence="1" id="KW-0479">Metal-binding</keyword>
<reference evidence="6 7" key="1">
    <citation type="submission" date="2019-04" db="EMBL/GenBank/DDBJ databases">
        <title>High contiguity whole genome sequence and gene annotation resource for two Venturia nashicola isolates.</title>
        <authorList>
            <person name="Prokchorchik M."/>
            <person name="Won K."/>
            <person name="Lee Y."/>
            <person name="Choi E.D."/>
            <person name="Segonzac C."/>
            <person name="Sohn K.H."/>
        </authorList>
    </citation>
    <scope>NUCLEOTIDE SEQUENCE [LARGE SCALE GENOMIC DNA]</scope>
    <source>
        <strain evidence="6 7">PRI2</strain>
    </source>
</reference>
<dbReference type="InterPro" id="IPR011037">
    <property type="entry name" value="Pyrv_Knase-like_insert_dom_sf"/>
</dbReference>
<evidence type="ECO:0000256" key="2">
    <source>
        <dbReference type="ARBA" id="ARBA00023014"/>
    </source>
</evidence>
<dbReference type="PANTHER" id="PTHR30212">
    <property type="entry name" value="PROTEIN YIIM"/>
    <property type="match status" value="1"/>
</dbReference>
<keyword evidence="1" id="KW-0408">Iron</keyword>
<comment type="caution">
    <text evidence="6">The sequence shown here is derived from an EMBL/GenBank/DDBJ whole genome shotgun (WGS) entry which is preliminary data.</text>
</comment>
<evidence type="ECO:0000259" key="3">
    <source>
        <dbReference type="PROSITE" id="PS51085"/>
    </source>
</evidence>
<feature type="domain" description="MOSC" evidence="4">
    <location>
        <begin position="46"/>
        <end position="183"/>
    </location>
</feature>
<protein>
    <submittedName>
        <fullName evidence="6">Uncharacterized protein</fullName>
    </submittedName>
</protein>
<dbReference type="InterPro" id="IPR006058">
    <property type="entry name" value="2Fe2S_fd_BS"/>
</dbReference>
<sequence>MIDSSSPLSEGSETSILAHHGILKEIRTGKTQAVFGPGLRSAIYKTPRQERVYISKLGAKGDEQTFHKHGGPEKALLQYCSAHYSRWKTELPDSKGLFSPGGFGENLVCDAVSEEDVCIGDVIRIGDDVLASVTEPRAPCYKLNHRFKVKDMSKRSQDSGRTGWLYRILREGFIQAGDEMVLIERPNPKWSVRRVQHFLYEDMRNEEAMKEMVELEGLGKDIVSIFANRLMKGLESHESRLRGPDEEEFKGAWADYVVAKKSYETPRILSVVFDAKIPVQEPRVAEPGSHIRVKLGGDLVRAYSVVTGDQNRFELGIALSERSRGGSEFIHQTLKIGDVLCISEITTSFPLHEKAGRHIFVAGGIGLTAFIIAAKECEAKGWPYHLHYLVRSSTDIAFQRYLSKFGDNVTIHNKGTGKSCDLTAIMHEADSLTHVYCCGSKRLMDAIKNEAGVWGLTERNVHFEAFEVDASGNPFTATLKKSDKIIRVEGRQTLLDVLRDAGLEVDSSCEVGNCGSCRVEVLDGHIDHRGSGLMDWEKCTAMLSCVSRGIGSIVVDI</sequence>
<dbReference type="EMBL" id="SNSC02000004">
    <property type="protein sequence ID" value="TID24864.1"/>
    <property type="molecule type" value="Genomic_DNA"/>
</dbReference>
<accession>A0A4Z1PQC8</accession>
<dbReference type="Gene3D" id="2.40.33.20">
    <property type="entry name" value="PK beta-barrel domain-like"/>
    <property type="match status" value="1"/>
</dbReference>
<evidence type="ECO:0000313" key="7">
    <source>
        <dbReference type="Proteomes" id="UP000298493"/>
    </source>
</evidence>
<dbReference type="PROSITE" id="PS51340">
    <property type="entry name" value="MOSC"/>
    <property type="match status" value="1"/>
</dbReference>
<dbReference type="SUPFAM" id="SSF50800">
    <property type="entry name" value="PK beta-barrel domain-like"/>
    <property type="match status" value="1"/>
</dbReference>
<dbReference type="Gene3D" id="3.40.50.80">
    <property type="entry name" value="Nucleotide-binding domain of ferredoxin-NADP reductase (FNR) module"/>
    <property type="match status" value="1"/>
</dbReference>
<dbReference type="Pfam" id="PF03473">
    <property type="entry name" value="MOSC"/>
    <property type="match status" value="1"/>
</dbReference>
<dbReference type="InterPro" id="IPR005302">
    <property type="entry name" value="MoCF_Sase_C"/>
</dbReference>
<dbReference type="PROSITE" id="PS51384">
    <property type="entry name" value="FAD_FR"/>
    <property type="match status" value="1"/>
</dbReference>
<dbReference type="CDD" id="cd06185">
    <property type="entry name" value="PDR_like"/>
    <property type="match status" value="1"/>
</dbReference>
<dbReference type="Pfam" id="PF03475">
    <property type="entry name" value="YiiM_3-alpha"/>
    <property type="match status" value="1"/>
</dbReference>
<organism evidence="6 7">
    <name type="scientific">Venturia nashicola</name>
    <dbReference type="NCBI Taxonomy" id="86259"/>
    <lineage>
        <taxon>Eukaryota</taxon>
        <taxon>Fungi</taxon>
        <taxon>Dikarya</taxon>
        <taxon>Ascomycota</taxon>
        <taxon>Pezizomycotina</taxon>
        <taxon>Dothideomycetes</taxon>
        <taxon>Pleosporomycetidae</taxon>
        <taxon>Venturiales</taxon>
        <taxon>Venturiaceae</taxon>
        <taxon>Venturia</taxon>
    </lineage>
</organism>
<dbReference type="Proteomes" id="UP000298493">
    <property type="component" value="Unassembled WGS sequence"/>
</dbReference>
<keyword evidence="1" id="KW-0001">2Fe-2S</keyword>
<dbReference type="InterPro" id="IPR012675">
    <property type="entry name" value="Beta-grasp_dom_sf"/>
</dbReference>
<dbReference type="InterPro" id="IPR036010">
    <property type="entry name" value="2Fe-2S_ferredoxin-like_sf"/>
</dbReference>
<feature type="domain" description="FAD-binding FR-type" evidence="5">
    <location>
        <begin position="251"/>
        <end position="352"/>
    </location>
</feature>
<dbReference type="Gene3D" id="2.40.30.10">
    <property type="entry name" value="Translation factors"/>
    <property type="match status" value="1"/>
</dbReference>
<proteinExistence type="predicted"/>
<dbReference type="AlphaFoldDB" id="A0A4Z1PQC8"/>
<dbReference type="GO" id="GO:0030170">
    <property type="term" value="F:pyridoxal phosphate binding"/>
    <property type="evidence" value="ECO:0007669"/>
    <property type="project" value="InterPro"/>
</dbReference>
<dbReference type="PROSITE" id="PS00197">
    <property type="entry name" value="2FE2S_FER_1"/>
    <property type="match status" value="1"/>
</dbReference>
<dbReference type="PRINTS" id="PR00409">
    <property type="entry name" value="PHDIOXRDTASE"/>
</dbReference>
<dbReference type="InterPro" id="IPR039261">
    <property type="entry name" value="FNR_nucleotide-bd"/>
</dbReference>
<name>A0A4Z1PQC8_9PEZI</name>
<dbReference type="InterPro" id="IPR001041">
    <property type="entry name" value="2Fe-2S_ferredoxin-type"/>
</dbReference>
<dbReference type="CDD" id="cd00207">
    <property type="entry name" value="fer2"/>
    <property type="match status" value="1"/>
</dbReference>
<gene>
    <name evidence="6" type="ORF">E6O75_ATG04069</name>
</gene>
<dbReference type="PROSITE" id="PS51085">
    <property type="entry name" value="2FE2S_FER_2"/>
    <property type="match status" value="1"/>
</dbReference>